<name>A0A670JDI0_PODMU</name>
<reference evidence="9" key="2">
    <citation type="submission" date="2025-08" db="UniProtKB">
        <authorList>
            <consortium name="Ensembl"/>
        </authorList>
    </citation>
    <scope>IDENTIFICATION</scope>
</reference>
<evidence type="ECO:0000256" key="2">
    <source>
        <dbReference type="ARBA" id="ARBA00009003"/>
    </source>
</evidence>
<reference evidence="9" key="3">
    <citation type="submission" date="2025-09" db="UniProtKB">
        <authorList>
            <consortium name="Ensembl"/>
        </authorList>
    </citation>
    <scope>IDENTIFICATION</scope>
</reference>
<evidence type="ECO:0000256" key="5">
    <source>
        <dbReference type="ARBA" id="ARBA00023034"/>
    </source>
</evidence>
<dbReference type="GO" id="GO:0050673">
    <property type="term" value="P:epithelial cell proliferation"/>
    <property type="evidence" value="ECO:0007669"/>
    <property type="project" value="Ensembl"/>
</dbReference>
<proteinExistence type="inferred from homology"/>
<comment type="similarity">
    <text evidence="2">Belongs to the glycosyltransferase 32 family.</text>
</comment>
<dbReference type="GO" id="GO:0006493">
    <property type="term" value="P:protein O-linked glycosylation"/>
    <property type="evidence" value="ECO:0007669"/>
    <property type="project" value="Ensembl"/>
</dbReference>
<dbReference type="InterPro" id="IPR007577">
    <property type="entry name" value="GlycoTrfase_DXD_sugar-bd_CS"/>
</dbReference>
<accession>A0A670JDI0</accession>
<reference evidence="9 10" key="1">
    <citation type="journal article" date="2019" name="Proc. Natl. Acad. Sci. U.S.A.">
        <title>Regulatory changes in pterin and carotenoid genes underlie balanced color polymorphisms in the wall lizard.</title>
        <authorList>
            <person name="Andrade P."/>
            <person name="Pinho C."/>
            <person name="Perez I de Lanuza G."/>
            <person name="Afonso S."/>
            <person name="Brejcha J."/>
            <person name="Rubin C.J."/>
            <person name="Wallerman O."/>
            <person name="Pereira P."/>
            <person name="Sabatino S.J."/>
            <person name="Bellati A."/>
            <person name="Pellitteri-Rosa D."/>
            <person name="Bosakova Z."/>
            <person name="Bunikis I."/>
            <person name="Carretero M.A."/>
            <person name="Feiner N."/>
            <person name="Marsik P."/>
            <person name="Pauperio F."/>
            <person name="Salvi D."/>
            <person name="Soler L."/>
            <person name="While G.M."/>
            <person name="Uller T."/>
            <person name="Font E."/>
            <person name="Andersson L."/>
            <person name="Carneiro M."/>
        </authorList>
    </citation>
    <scope>NUCLEOTIDE SEQUENCE</scope>
</reference>
<feature type="transmembrane region" description="Helical" evidence="7">
    <location>
        <begin position="20"/>
        <end position="38"/>
    </location>
</feature>
<evidence type="ECO:0000256" key="6">
    <source>
        <dbReference type="ARBA" id="ARBA00023136"/>
    </source>
</evidence>
<dbReference type="SUPFAM" id="SSF53448">
    <property type="entry name" value="Nucleotide-diphospho-sugar transferases"/>
    <property type="match status" value="1"/>
</dbReference>
<evidence type="ECO:0000313" key="9">
    <source>
        <dbReference type="Ensembl" id="ENSPMRP00000022578.1"/>
    </source>
</evidence>
<dbReference type="AlphaFoldDB" id="A0A670JDI0"/>
<dbReference type="PANTHER" id="PTHR12042:SF16">
    <property type="entry name" value="ALPHA-1,4-N-ACETYLGLUCOSAMINYLTRANSFERASE"/>
    <property type="match status" value="1"/>
</dbReference>
<dbReference type="PANTHER" id="PTHR12042">
    <property type="entry name" value="LACTOSYLCERAMIDE 4-ALPHA-GALACTOSYLTRANSFERASE ALPHA- 1,4-GALACTOSYLTRANSFERASE"/>
    <property type="match status" value="1"/>
</dbReference>
<keyword evidence="6 7" id="KW-0472">Membrane</keyword>
<dbReference type="Pfam" id="PF04488">
    <property type="entry name" value="Gly_transf_sug"/>
    <property type="match status" value="1"/>
</dbReference>
<dbReference type="InterPro" id="IPR051981">
    <property type="entry name" value="Glycosyltransf_32"/>
</dbReference>
<evidence type="ECO:0000256" key="3">
    <source>
        <dbReference type="ARBA" id="ARBA00022676"/>
    </source>
</evidence>
<keyword evidence="10" id="KW-1185">Reference proteome</keyword>
<gene>
    <name evidence="9" type="primary">A4GNT</name>
</gene>
<evidence type="ECO:0000259" key="8">
    <source>
        <dbReference type="Pfam" id="PF04572"/>
    </source>
</evidence>
<dbReference type="GO" id="GO:0008375">
    <property type="term" value="F:acetylglucosaminyltransferase activity"/>
    <property type="evidence" value="ECO:0007669"/>
    <property type="project" value="Ensembl"/>
</dbReference>
<evidence type="ECO:0000256" key="7">
    <source>
        <dbReference type="SAM" id="Phobius"/>
    </source>
</evidence>
<evidence type="ECO:0000256" key="4">
    <source>
        <dbReference type="ARBA" id="ARBA00022679"/>
    </source>
</evidence>
<evidence type="ECO:0000256" key="1">
    <source>
        <dbReference type="ARBA" id="ARBA00004323"/>
    </source>
</evidence>
<dbReference type="OMA" id="VQFRSIN"/>
<comment type="subcellular location">
    <subcellularLocation>
        <location evidence="1">Golgi apparatus membrane</location>
        <topology evidence="1">Single-pass type II membrane protein</topology>
    </subcellularLocation>
</comment>
<dbReference type="Gene3D" id="3.90.550.20">
    <property type="match status" value="1"/>
</dbReference>
<dbReference type="Ensembl" id="ENSPMRT00000023994.1">
    <property type="protein sequence ID" value="ENSPMRP00000022578.1"/>
    <property type="gene ID" value="ENSPMRG00000014668.1"/>
</dbReference>
<dbReference type="InterPro" id="IPR007652">
    <property type="entry name" value="A1-4-GlycosylTfrase_dom"/>
</dbReference>
<keyword evidence="3" id="KW-0328">Glycosyltransferase</keyword>
<feature type="domain" description="Alpha 1,4-glycosyltransferase" evidence="8">
    <location>
        <begin position="211"/>
        <end position="337"/>
    </location>
</feature>
<keyword evidence="4" id="KW-0808">Transferase</keyword>
<organism evidence="9 10">
    <name type="scientific">Podarcis muralis</name>
    <name type="common">Wall lizard</name>
    <name type="synonym">Lacerta muralis</name>
    <dbReference type="NCBI Taxonomy" id="64176"/>
    <lineage>
        <taxon>Eukaryota</taxon>
        <taxon>Metazoa</taxon>
        <taxon>Chordata</taxon>
        <taxon>Craniata</taxon>
        <taxon>Vertebrata</taxon>
        <taxon>Euteleostomi</taxon>
        <taxon>Lepidosauria</taxon>
        <taxon>Squamata</taxon>
        <taxon>Bifurcata</taxon>
        <taxon>Unidentata</taxon>
        <taxon>Episquamata</taxon>
        <taxon>Laterata</taxon>
        <taxon>Lacertibaenia</taxon>
        <taxon>Lacertidae</taxon>
        <taxon>Podarcis</taxon>
    </lineage>
</organism>
<protein>
    <submittedName>
        <fullName evidence="9">Alpha-1,4-N-acetylglucosaminyltransferase</fullName>
    </submittedName>
</protein>
<dbReference type="GO" id="GO:0000139">
    <property type="term" value="C:Golgi membrane"/>
    <property type="evidence" value="ECO:0007669"/>
    <property type="project" value="UniProtKB-SubCell"/>
</dbReference>
<dbReference type="InterPro" id="IPR029044">
    <property type="entry name" value="Nucleotide-diphossugar_trans"/>
</dbReference>
<sequence length="357" mass="41523">MFLLRSKVGESVNMLKESQVYLCIFFLLAFGILYEFSLEPGCFFSCKPVAKQLVIPQDVLSQGRSIIFLETTDHLQPPPLVLCSVESAARIYSDRPIIFFMQGLNNSTMIDFKLTSPSLSFLSAMKNVFLFPLEMDILFQDTPLFQWYHQVNATQEKNWVYIISDAIRLAMVWKYGGIYMDTDVISIRPIPVANFLAAQSSQFSSNGILGFQRHHWFLWDCMVDFVQHYNGAIWGNQGPHLITRVLKRLCNLTDFNNVEDQTCHNISFLHPQRFYPIPYTLWHKYYEVWDSKPDFDESYALHLWNFMNRKEKRNVIIGSNALVENLFRTHCPTTYQSLIQAAQGSKQMSQNKTSPLW</sequence>
<dbReference type="Pfam" id="PF04572">
    <property type="entry name" value="Gb3_synth"/>
    <property type="match status" value="1"/>
</dbReference>
<dbReference type="Proteomes" id="UP000472272">
    <property type="component" value="Chromosome 5"/>
</dbReference>
<dbReference type="GeneTree" id="ENSGT00510000047981"/>
<evidence type="ECO:0000313" key="10">
    <source>
        <dbReference type="Proteomes" id="UP000472272"/>
    </source>
</evidence>
<dbReference type="GO" id="GO:0050680">
    <property type="term" value="P:negative regulation of epithelial cell proliferation"/>
    <property type="evidence" value="ECO:0007669"/>
    <property type="project" value="Ensembl"/>
</dbReference>
<keyword evidence="7" id="KW-0812">Transmembrane</keyword>
<keyword evidence="7" id="KW-1133">Transmembrane helix</keyword>
<keyword evidence="5" id="KW-0333">Golgi apparatus</keyword>